<protein>
    <recommendedName>
        <fullName evidence="5">Carboxy-cis,cis-muconate cyclase</fullName>
    </recommendedName>
</protein>
<evidence type="ECO:0000313" key="3">
    <source>
        <dbReference type="EMBL" id="OQO00724.1"/>
    </source>
</evidence>
<dbReference type="OrthoDB" id="1715191at2759"/>
<feature type="chain" id="PRO_5012754336" description="Carboxy-cis,cis-muconate cyclase" evidence="2">
    <location>
        <begin position="20"/>
        <end position="405"/>
    </location>
</feature>
<evidence type="ECO:0000256" key="1">
    <source>
        <dbReference type="ARBA" id="ARBA00005564"/>
    </source>
</evidence>
<comment type="similarity">
    <text evidence="1">Belongs to the cycloisomerase 2 family.</text>
</comment>
<dbReference type="Gene3D" id="2.130.10.10">
    <property type="entry name" value="YVTN repeat-like/Quinoprotein amine dehydrogenase"/>
    <property type="match status" value="1"/>
</dbReference>
<accession>A0A1V8SNT7</accession>
<proteinExistence type="inferred from homology"/>
<dbReference type="InterPro" id="IPR050282">
    <property type="entry name" value="Cycloisomerase_2"/>
</dbReference>
<dbReference type="SUPFAM" id="SSF75011">
    <property type="entry name" value="3-carboxy-cis,cis-mucoante lactonizing enzyme"/>
    <property type="match status" value="1"/>
</dbReference>
<name>A0A1V8SNT7_9PEZI</name>
<dbReference type="PANTHER" id="PTHR30344:SF4">
    <property type="entry name" value="CYCLASE, PUTATIVE (AFU_ORTHOLOGUE AFUA_6G11580)-RELATED"/>
    <property type="match status" value="1"/>
</dbReference>
<feature type="signal peptide" evidence="2">
    <location>
        <begin position="1"/>
        <end position="19"/>
    </location>
</feature>
<sequence>MKSVILATSIAGLLAIARGATHDLLVGTFVQKSIYTLRFDDKANTLRLVGNTSVRAPSSWITLSKDQKHLYGTDYEYIVGQTDRTDLPRYLSFSVRNSTSIVHEKTLKASHVCNGSSIYIAQSPFPPYNVYGADFWSYPGCGNVMSVDSDAGLDRVVQDFRYGLPESSVHGLDFQSRGRNRRLYSADTHGNAIWTHEINTVRGTVVVRKPHMIAGPSAGANPRHVVAHASGRAIYAVMEGSSEVVSYALNGDGVPLRASATIFSILPPGTNLTAYWGDAAAISASGTVLWATTRARDPAANGFVSAFDLDPMTGAILRQNFLVETSSSGGVANAVSPSQHDGRVMAITDNAKGFVEIWEMSKTGDSVKVVAHLDLADTGNSRYKSGCCANAVWLPSGGGRWRGDE</sequence>
<dbReference type="InterPro" id="IPR019405">
    <property type="entry name" value="Lactonase_7-beta_prop"/>
</dbReference>
<dbReference type="GO" id="GO:0017057">
    <property type="term" value="F:6-phosphogluconolactonase activity"/>
    <property type="evidence" value="ECO:0007669"/>
    <property type="project" value="TreeGrafter"/>
</dbReference>
<evidence type="ECO:0000256" key="2">
    <source>
        <dbReference type="SAM" id="SignalP"/>
    </source>
</evidence>
<organism evidence="3 4">
    <name type="scientific">Cryoendolithus antarcticus</name>
    <dbReference type="NCBI Taxonomy" id="1507870"/>
    <lineage>
        <taxon>Eukaryota</taxon>
        <taxon>Fungi</taxon>
        <taxon>Dikarya</taxon>
        <taxon>Ascomycota</taxon>
        <taxon>Pezizomycotina</taxon>
        <taxon>Dothideomycetes</taxon>
        <taxon>Dothideomycetidae</taxon>
        <taxon>Cladosporiales</taxon>
        <taxon>Cladosporiaceae</taxon>
        <taxon>Cryoendolithus</taxon>
    </lineage>
</organism>
<dbReference type="Pfam" id="PF10282">
    <property type="entry name" value="Lactonase"/>
    <property type="match status" value="1"/>
</dbReference>
<comment type="caution">
    <text evidence="3">The sequence shown here is derived from an EMBL/GenBank/DDBJ whole genome shotgun (WGS) entry which is preliminary data.</text>
</comment>
<evidence type="ECO:0008006" key="5">
    <source>
        <dbReference type="Google" id="ProtNLM"/>
    </source>
</evidence>
<keyword evidence="2" id="KW-0732">Signal</keyword>
<dbReference type="STRING" id="1507870.A0A1V8SNT7"/>
<dbReference type="EMBL" id="NAJO01000034">
    <property type="protein sequence ID" value="OQO00724.1"/>
    <property type="molecule type" value="Genomic_DNA"/>
</dbReference>
<dbReference type="Proteomes" id="UP000192596">
    <property type="component" value="Unassembled WGS sequence"/>
</dbReference>
<reference evidence="4" key="1">
    <citation type="submission" date="2017-03" db="EMBL/GenBank/DDBJ databases">
        <title>Genomes of endolithic fungi from Antarctica.</title>
        <authorList>
            <person name="Coleine C."/>
            <person name="Masonjones S."/>
            <person name="Stajich J.E."/>
        </authorList>
    </citation>
    <scope>NUCLEOTIDE SEQUENCE [LARGE SCALE GENOMIC DNA]</scope>
    <source>
        <strain evidence="4">CCFEE 5527</strain>
    </source>
</reference>
<dbReference type="InParanoid" id="A0A1V8SNT7"/>
<dbReference type="AlphaFoldDB" id="A0A1V8SNT7"/>
<dbReference type="PANTHER" id="PTHR30344">
    <property type="entry name" value="6-PHOSPHOGLUCONOLACTONASE-RELATED"/>
    <property type="match status" value="1"/>
</dbReference>
<dbReference type="InterPro" id="IPR015943">
    <property type="entry name" value="WD40/YVTN_repeat-like_dom_sf"/>
</dbReference>
<gene>
    <name evidence="3" type="ORF">B0A48_13215</name>
</gene>
<keyword evidence="4" id="KW-1185">Reference proteome</keyword>
<evidence type="ECO:0000313" key="4">
    <source>
        <dbReference type="Proteomes" id="UP000192596"/>
    </source>
</evidence>